<feature type="region of interest" description="Disordered" evidence="7">
    <location>
        <begin position="247"/>
        <end position="290"/>
    </location>
</feature>
<name>A0AAE1CAS5_9PEZI</name>
<feature type="region of interest" description="Disordered" evidence="7">
    <location>
        <begin position="1"/>
        <end position="162"/>
    </location>
</feature>
<feature type="compositionally biased region" description="Polar residues" evidence="7">
    <location>
        <begin position="407"/>
        <end position="420"/>
    </location>
</feature>
<keyword evidence="10" id="KW-1185">Reference proteome</keyword>
<dbReference type="AlphaFoldDB" id="A0AAE1CAS5"/>
<keyword evidence="3" id="KW-0808">Transferase</keyword>
<evidence type="ECO:0000256" key="5">
    <source>
        <dbReference type="ARBA" id="ARBA00022777"/>
    </source>
</evidence>
<dbReference type="InterPro" id="IPR011009">
    <property type="entry name" value="Kinase-like_dom_sf"/>
</dbReference>
<feature type="region of interest" description="Disordered" evidence="7">
    <location>
        <begin position="372"/>
        <end position="420"/>
    </location>
</feature>
<evidence type="ECO:0000256" key="7">
    <source>
        <dbReference type="SAM" id="MobiDB-lite"/>
    </source>
</evidence>
<evidence type="ECO:0000259" key="8">
    <source>
        <dbReference type="PROSITE" id="PS50011"/>
    </source>
</evidence>
<evidence type="ECO:0000256" key="3">
    <source>
        <dbReference type="ARBA" id="ARBA00022679"/>
    </source>
</evidence>
<dbReference type="GO" id="GO:0005737">
    <property type="term" value="C:cytoplasm"/>
    <property type="evidence" value="ECO:0007669"/>
    <property type="project" value="TreeGrafter"/>
</dbReference>
<organism evidence="9 10">
    <name type="scientific">Podospora appendiculata</name>
    <dbReference type="NCBI Taxonomy" id="314037"/>
    <lineage>
        <taxon>Eukaryota</taxon>
        <taxon>Fungi</taxon>
        <taxon>Dikarya</taxon>
        <taxon>Ascomycota</taxon>
        <taxon>Pezizomycotina</taxon>
        <taxon>Sordariomycetes</taxon>
        <taxon>Sordariomycetidae</taxon>
        <taxon>Sordariales</taxon>
        <taxon>Podosporaceae</taxon>
        <taxon>Podospora</taxon>
    </lineage>
</organism>
<dbReference type="FunFam" id="1.10.510.10:FF:000640">
    <property type="entry name" value="Serine/threonine-protein kinase PRR1"/>
    <property type="match status" value="1"/>
</dbReference>
<dbReference type="EMBL" id="JAULSO010000003">
    <property type="protein sequence ID" value="KAK3685818.1"/>
    <property type="molecule type" value="Genomic_DNA"/>
</dbReference>
<reference evidence="9" key="1">
    <citation type="journal article" date="2023" name="Mol. Phylogenet. Evol.">
        <title>Genome-scale phylogeny and comparative genomics of the fungal order Sordariales.</title>
        <authorList>
            <person name="Hensen N."/>
            <person name="Bonometti L."/>
            <person name="Westerberg I."/>
            <person name="Brannstrom I.O."/>
            <person name="Guillou S."/>
            <person name="Cros-Aarteil S."/>
            <person name="Calhoun S."/>
            <person name="Haridas S."/>
            <person name="Kuo A."/>
            <person name="Mondo S."/>
            <person name="Pangilinan J."/>
            <person name="Riley R."/>
            <person name="LaButti K."/>
            <person name="Andreopoulos B."/>
            <person name="Lipzen A."/>
            <person name="Chen C."/>
            <person name="Yan M."/>
            <person name="Daum C."/>
            <person name="Ng V."/>
            <person name="Clum A."/>
            <person name="Steindorff A."/>
            <person name="Ohm R.A."/>
            <person name="Martin F."/>
            <person name="Silar P."/>
            <person name="Natvig D.O."/>
            <person name="Lalanne C."/>
            <person name="Gautier V."/>
            <person name="Ament-Velasquez S.L."/>
            <person name="Kruys A."/>
            <person name="Hutchinson M.I."/>
            <person name="Powell A.J."/>
            <person name="Barry K."/>
            <person name="Miller A.N."/>
            <person name="Grigoriev I.V."/>
            <person name="Debuchy R."/>
            <person name="Gladieux P."/>
            <person name="Hiltunen Thoren M."/>
            <person name="Johannesson H."/>
        </authorList>
    </citation>
    <scope>NUCLEOTIDE SEQUENCE</scope>
    <source>
        <strain evidence="9">CBS 314.62</strain>
    </source>
</reference>
<gene>
    <name evidence="9" type="ORF">B0T22DRAFT_231294</name>
</gene>
<dbReference type="GO" id="GO:0004674">
    <property type="term" value="F:protein serine/threonine kinase activity"/>
    <property type="evidence" value="ECO:0007669"/>
    <property type="project" value="UniProtKB-KW"/>
</dbReference>
<dbReference type="Proteomes" id="UP001270362">
    <property type="component" value="Unassembled WGS sequence"/>
</dbReference>
<sequence length="793" mass="85860">MSMLSTSPPSALLSPTPLPAKLEEDEGDDQDCSRGACSSAVDAAAARDRDGDRVSKAQLLANQNARSHSHSAIELSSPPATTDLLTYSEGSRTSPTLSTPQRPPHQIQFRSHTIAPSPPLPRSSSSSSSTSASAFTPASAPASSSASPQQNSSEASAEHSQLAAHYDSAGGVTLRLQTDLCSALPTATDASHLFTTPSKRGGLRSKSSASSLKPISRTPSLKFAHAFSSSAASSTVTSPVISAMGELTPLPSPLLSSDSPGPWRRLGRRPSRDAPHFQPSPSGTETSIGTGDSIAIGVAAPNQSKRKAYAGLVSGLANGNHDSEQAKTHSHARNRSISDYTPDPMGIPKRMASVSAVSGTHLKVDVKTVGGGYQNHMRREPHLSEARGLTPIEKPPTPPPSESSLSVNETSPVNGSVSGISSSARHEYFEAKGRNDMKRRRWRALKMLGQGTFSRVMLATSQIPSSLSDNDEYPSTTGLQTPESLNRYDRRTLVAVKVCEHGPCGGASEDRIEMSLKRELELMQCIHHPSLVHLKAWNIEPTRAILVLSYYPGGDLFDVASQHREVLSPSLLRRMFAELVGAVRYLHERRIVHRDIKLENVLVNLPPAELASPTTDWALYPYSVITLTDLGLSRRITDDEKLETRCGSDDYAAPEVIMGQPYDGRAIDAWSLGVLLYALLEGRLPFDPPPGIGDHAMQMRMRSRTSHRIARVEWRWIEYGVRAGEEGYGDHEADLSRFEGKGLIGAMEVVEGLLKRARTRWPLAQVAETKWVRGGVQVEKIQFREEEEGEEVL</sequence>
<evidence type="ECO:0000256" key="6">
    <source>
        <dbReference type="ARBA" id="ARBA00022840"/>
    </source>
</evidence>
<accession>A0AAE1CAS5</accession>
<feature type="compositionally biased region" description="Low complexity" evidence="7">
    <location>
        <begin position="34"/>
        <end position="44"/>
    </location>
</feature>
<proteinExistence type="inferred from homology"/>
<dbReference type="Pfam" id="PF00069">
    <property type="entry name" value="Pkinase"/>
    <property type="match status" value="1"/>
</dbReference>
<comment type="caution">
    <text evidence="9">The sequence shown here is derived from an EMBL/GenBank/DDBJ whole genome shotgun (WGS) entry which is preliminary data.</text>
</comment>
<feature type="domain" description="Protein kinase" evidence="8">
    <location>
        <begin position="442"/>
        <end position="772"/>
    </location>
</feature>
<feature type="compositionally biased region" description="Low complexity" evidence="7">
    <location>
        <begin position="122"/>
        <end position="155"/>
    </location>
</feature>
<dbReference type="GO" id="GO:0005524">
    <property type="term" value="F:ATP binding"/>
    <property type="evidence" value="ECO:0007669"/>
    <property type="project" value="UniProtKB-KW"/>
</dbReference>
<dbReference type="PROSITE" id="PS50011">
    <property type="entry name" value="PROTEIN_KINASE_DOM"/>
    <property type="match status" value="1"/>
</dbReference>
<feature type="compositionally biased region" description="Low complexity" evidence="7">
    <location>
        <begin position="247"/>
        <end position="260"/>
    </location>
</feature>
<dbReference type="InterPro" id="IPR008271">
    <property type="entry name" value="Ser/Thr_kinase_AS"/>
</dbReference>
<dbReference type="PANTHER" id="PTHR24346">
    <property type="entry name" value="MAP/MICROTUBULE AFFINITY-REGULATING KINASE"/>
    <property type="match status" value="1"/>
</dbReference>
<feature type="compositionally biased region" description="Basic and acidic residues" evidence="7">
    <location>
        <begin position="45"/>
        <end position="55"/>
    </location>
</feature>
<reference evidence="9" key="2">
    <citation type="submission" date="2023-06" db="EMBL/GenBank/DDBJ databases">
        <authorList>
            <consortium name="Lawrence Berkeley National Laboratory"/>
            <person name="Haridas S."/>
            <person name="Hensen N."/>
            <person name="Bonometti L."/>
            <person name="Westerberg I."/>
            <person name="Brannstrom I.O."/>
            <person name="Guillou S."/>
            <person name="Cros-Aarteil S."/>
            <person name="Calhoun S."/>
            <person name="Kuo A."/>
            <person name="Mondo S."/>
            <person name="Pangilinan J."/>
            <person name="Riley R."/>
            <person name="Labutti K."/>
            <person name="Andreopoulos B."/>
            <person name="Lipzen A."/>
            <person name="Chen C."/>
            <person name="Yanf M."/>
            <person name="Daum C."/>
            <person name="Ng V."/>
            <person name="Clum A."/>
            <person name="Steindorff A."/>
            <person name="Ohm R."/>
            <person name="Martin F."/>
            <person name="Silar P."/>
            <person name="Natvig D."/>
            <person name="Lalanne C."/>
            <person name="Gautier V."/>
            <person name="Ament-Velasquez S.L."/>
            <person name="Kruys A."/>
            <person name="Hutchinson M.I."/>
            <person name="Powell A.J."/>
            <person name="Barry K."/>
            <person name="Miller A.N."/>
            <person name="Grigoriev I.V."/>
            <person name="Debuchy R."/>
            <person name="Gladieux P."/>
            <person name="Thoren M.H."/>
            <person name="Johannesson H."/>
        </authorList>
    </citation>
    <scope>NUCLEOTIDE SEQUENCE</scope>
    <source>
        <strain evidence="9">CBS 314.62</strain>
    </source>
</reference>
<evidence type="ECO:0000313" key="9">
    <source>
        <dbReference type="EMBL" id="KAK3685818.1"/>
    </source>
</evidence>
<dbReference type="SMART" id="SM00220">
    <property type="entry name" value="S_TKc"/>
    <property type="match status" value="1"/>
</dbReference>
<evidence type="ECO:0000256" key="4">
    <source>
        <dbReference type="ARBA" id="ARBA00022741"/>
    </source>
</evidence>
<protein>
    <submittedName>
        <fullName evidence="9">Kinase-like domain-containing protein</fullName>
    </submittedName>
</protein>
<keyword evidence="6" id="KW-0067">ATP-binding</keyword>
<evidence type="ECO:0000256" key="1">
    <source>
        <dbReference type="ARBA" id="ARBA00010791"/>
    </source>
</evidence>
<evidence type="ECO:0000256" key="2">
    <source>
        <dbReference type="ARBA" id="ARBA00022527"/>
    </source>
</evidence>
<dbReference type="InterPro" id="IPR000719">
    <property type="entry name" value="Prot_kinase_dom"/>
</dbReference>
<feature type="compositionally biased region" description="Polar residues" evidence="7">
    <location>
        <begin position="279"/>
        <end position="290"/>
    </location>
</feature>
<keyword evidence="2" id="KW-0723">Serine/threonine-protein kinase</keyword>
<keyword evidence="4" id="KW-0547">Nucleotide-binding</keyword>
<comment type="similarity">
    <text evidence="1">Belongs to the protein kinase superfamily. CAMK Ser/Thr protein kinase family. NIM1 subfamily.</text>
</comment>
<evidence type="ECO:0000313" key="10">
    <source>
        <dbReference type="Proteomes" id="UP001270362"/>
    </source>
</evidence>
<dbReference type="Gene3D" id="1.10.510.10">
    <property type="entry name" value="Transferase(Phosphotransferase) domain 1"/>
    <property type="match status" value="1"/>
</dbReference>
<feature type="compositionally biased region" description="Low complexity" evidence="7">
    <location>
        <begin position="1"/>
        <end position="15"/>
    </location>
</feature>
<feature type="region of interest" description="Disordered" evidence="7">
    <location>
        <begin position="192"/>
        <end position="214"/>
    </location>
</feature>
<feature type="compositionally biased region" description="Low complexity" evidence="7">
    <location>
        <begin position="197"/>
        <end position="214"/>
    </location>
</feature>
<feature type="compositionally biased region" description="Polar residues" evidence="7">
    <location>
        <begin position="78"/>
        <end position="100"/>
    </location>
</feature>
<dbReference type="PROSITE" id="PS00108">
    <property type="entry name" value="PROTEIN_KINASE_ST"/>
    <property type="match status" value="1"/>
</dbReference>
<dbReference type="SUPFAM" id="SSF56112">
    <property type="entry name" value="Protein kinase-like (PK-like)"/>
    <property type="match status" value="1"/>
</dbReference>
<keyword evidence="5 9" id="KW-0418">Kinase</keyword>
<dbReference type="GO" id="GO:0035556">
    <property type="term" value="P:intracellular signal transduction"/>
    <property type="evidence" value="ECO:0007669"/>
    <property type="project" value="TreeGrafter"/>
</dbReference>
<dbReference type="PANTHER" id="PTHR24346:SF82">
    <property type="entry name" value="KP78A-RELATED"/>
    <property type="match status" value="1"/>
</dbReference>
<feature type="region of interest" description="Disordered" evidence="7">
    <location>
        <begin position="319"/>
        <end position="347"/>
    </location>
</feature>